<name>A0ABU3I7C1_9ACTN</name>
<evidence type="ECO:0000313" key="3">
    <source>
        <dbReference type="Proteomes" id="UP001181313"/>
    </source>
</evidence>
<keyword evidence="3" id="KW-1185">Reference proteome</keyword>
<evidence type="ECO:0000256" key="1">
    <source>
        <dbReference type="SAM" id="Coils"/>
    </source>
</evidence>
<reference evidence="2" key="1">
    <citation type="submission" date="2024-05" db="EMBL/GenBank/DDBJ databases">
        <title>30 novel species of actinomycetes from the DSMZ collection.</title>
        <authorList>
            <person name="Nouioui I."/>
        </authorList>
    </citation>
    <scope>NUCLEOTIDE SEQUENCE</scope>
    <source>
        <strain evidence="2">DSM 41972</strain>
    </source>
</reference>
<organism evidence="2 3">
    <name type="scientific">Streptomyces althioticus subsp. attaecolombicae</name>
    <dbReference type="NCBI Taxonomy" id="3075534"/>
    <lineage>
        <taxon>Bacteria</taxon>
        <taxon>Bacillati</taxon>
        <taxon>Actinomycetota</taxon>
        <taxon>Actinomycetes</taxon>
        <taxon>Kitasatosporales</taxon>
        <taxon>Streptomycetaceae</taxon>
        <taxon>Streptomyces</taxon>
        <taxon>Streptomyces althioticus group</taxon>
    </lineage>
</organism>
<comment type="caution">
    <text evidence="2">The sequence shown here is derived from an EMBL/GenBank/DDBJ whole genome shotgun (WGS) entry which is preliminary data.</text>
</comment>
<protein>
    <submittedName>
        <fullName evidence="2">Uncharacterized protein</fullName>
    </submittedName>
</protein>
<feature type="coiled-coil region" evidence="1">
    <location>
        <begin position="1"/>
        <end position="31"/>
    </location>
</feature>
<gene>
    <name evidence="2" type="ORF">ROS62_27270</name>
</gene>
<keyword evidence="1" id="KW-0175">Coiled coil</keyword>
<dbReference type="EMBL" id="JAVSGH010000051">
    <property type="protein sequence ID" value="MDT3728380.1"/>
    <property type="molecule type" value="Genomic_DNA"/>
</dbReference>
<accession>A0ABU3I7C1</accession>
<dbReference type="RefSeq" id="WP_139118481.1">
    <property type="nucleotide sequence ID" value="NZ_JAVSGH010000051.1"/>
</dbReference>
<dbReference type="Proteomes" id="UP001181313">
    <property type="component" value="Unassembled WGS sequence"/>
</dbReference>
<proteinExistence type="predicted"/>
<sequence length="202" mass="22319">MEEALRALDDVERARAEADVLRRRLREAGRYEDTVVAEQPFGVPDSFEELWERLGTFEGVLVTAAKNKALELDGVDRARVWAAKAWSALRALDSYAQAAGEGFNGGFYQYCTSDHPGAGSWPLKQLATAESETTMNRWGAERIFPVPKDVDPSGRKEMQAHLKLDSKGSASPRIYFLDDTKGVTGQVIVGYIGPHLTNTKTN</sequence>
<evidence type="ECO:0000313" key="2">
    <source>
        <dbReference type="EMBL" id="MDT3728380.1"/>
    </source>
</evidence>